<dbReference type="OrthoDB" id="6171818at2"/>
<protein>
    <submittedName>
        <fullName evidence="1">Uncharacterized protein</fullName>
    </submittedName>
</protein>
<dbReference type="Proteomes" id="UP000199075">
    <property type="component" value="Unassembled WGS sequence"/>
</dbReference>
<sequence>MKVRTRPYRKIRTAGSVMEIWPASNYLEHMPKGTPQQRMGQYWQNVGNQLCKSIKAYEQLSHKP</sequence>
<evidence type="ECO:0000313" key="2">
    <source>
        <dbReference type="Proteomes" id="UP000199075"/>
    </source>
</evidence>
<accession>A0A1H0G9S0</accession>
<dbReference type="RefSeq" id="WP_143004409.1">
    <property type="nucleotide sequence ID" value="NZ_FNIV01000003.1"/>
</dbReference>
<evidence type="ECO:0000313" key="1">
    <source>
        <dbReference type="EMBL" id="SDO03610.1"/>
    </source>
</evidence>
<dbReference type="AlphaFoldDB" id="A0A1H0G9S0"/>
<organism evidence="1 2">
    <name type="scientific">Halomonas shengliensis</name>
    <dbReference type="NCBI Taxonomy" id="419597"/>
    <lineage>
        <taxon>Bacteria</taxon>
        <taxon>Pseudomonadati</taxon>
        <taxon>Pseudomonadota</taxon>
        <taxon>Gammaproteobacteria</taxon>
        <taxon>Oceanospirillales</taxon>
        <taxon>Halomonadaceae</taxon>
        <taxon>Halomonas</taxon>
    </lineage>
</organism>
<reference evidence="2" key="1">
    <citation type="submission" date="2016-10" db="EMBL/GenBank/DDBJ databases">
        <authorList>
            <person name="Varghese N."/>
            <person name="Submissions S."/>
        </authorList>
    </citation>
    <scope>NUCLEOTIDE SEQUENCE [LARGE SCALE GENOMIC DNA]</scope>
    <source>
        <strain evidence="2">CGMCC 1.6444</strain>
    </source>
</reference>
<name>A0A1H0G9S0_9GAMM</name>
<gene>
    <name evidence="1" type="ORF">SAMN04487957_103122</name>
</gene>
<dbReference type="EMBL" id="FNIV01000003">
    <property type="protein sequence ID" value="SDO03610.1"/>
    <property type="molecule type" value="Genomic_DNA"/>
</dbReference>
<keyword evidence="2" id="KW-1185">Reference proteome</keyword>
<proteinExistence type="predicted"/>